<evidence type="ECO:0000256" key="7">
    <source>
        <dbReference type="ARBA" id="ARBA00022989"/>
    </source>
</evidence>
<dbReference type="PANTHER" id="PTHR47647:SF2">
    <property type="entry name" value="C-TYPE LECTIN DOMAIN FAMILY 12 MEMBER A"/>
    <property type="match status" value="1"/>
</dbReference>
<evidence type="ECO:0000313" key="15">
    <source>
        <dbReference type="Ensembl" id="ENSMICP00000045849.1"/>
    </source>
</evidence>
<evidence type="ECO:0000256" key="3">
    <source>
        <dbReference type="ARBA" id="ARBA00022553"/>
    </source>
</evidence>
<keyword evidence="10" id="KW-0675">Receptor</keyword>
<dbReference type="InterPro" id="IPR001304">
    <property type="entry name" value="C-type_lectin-like"/>
</dbReference>
<evidence type="ECO:0000256" key="11">
    <source>
        <dbReference type="ARBA" id="ARBA00023180"/>
    </source>
</evidence>
<name>A0A8C5Y5I9_MICMU</name>
<evidence type="ECO:0000256" key="6">
    <source>
        <dbReference type="ARBA" id="ARBA00022968"/>
    </source>
</evidence>
<evidence type="ECO:0000256" key="8">
    <source>
        <dbReference type="ARBA" id="ARBA00023136"/>
    </source>
</evidence>
<feature type="transmembrane region" description="Helical" evidence="13">
    <location>
        <begin position="15"/>
        <end position="33"/>
    </location>
</feature>
<organism evidence="15 16">
    <name type="scientific">Microcebus murinus</name>
    <name type="common">Gray mouse lemur</name>
    <name type="synonym">Lemur murinus</name>
    <dbReference type="NCBI Taxonomy" id="30608"/>
    <lineage>
        <taxon>Eukaryota</taxon>
        <taxon>Metazoa</taxon>
        <taxon>Chordata</taxon>
        <taxon>Craniata</taxon>
        <taxon>Vertebrata</taxon>
        <taxon>Euteleostomi</taxon>
        <taxon>Mammalia</taxon>
        <taxon>Eutheria</taxon>
        <taxon>Euarchontoglires</taxon>
        <taxon>Primates</taxon>
        <taxon>Strepsirrhini</taxon>
        <taxon>Lemuriformes</taxon>
        <taxon>Cheirogaleidae</taxon>
        <taxon>Microcebus</taxon>
    </lineage>
</organism>
<dbReference type="SMART" id="SM00034">
    <property type="entry name" value="CLECT"/>
    <property type="match status" value="1"/>
</dbReference>
<protein>
    <submittedName>
        <fullName evidence="15">C-type lectin domain family 12 member A</fullName>
    </submittedName>
</protein>
<keyword evidence="12" id="KW-0175">Coiled coil</keyword>
<dbReference type="CDD" id="cd03593">
    <property type="entry name" value="CLECT_NK_receptors_like"/>
    <property type="match status" value="1"/>
</dbReference>
<dbReference type="GeneTree" id="ENSGT00940000162719"/>
<dbReference type="GO" id="GO:0038187">
    <property type="term" value="F:pattern recognition receptor activity"/>
    <property type="evidence" value="ECO:0007669"/>
    <property type="project" value="Ensembl"/>
</dbReference>
<keyword evidence="16" id="KW-1185">Reference proteome</keyword>
<dbReference type="Pfam" id="PF00059">
    <property type="entry name" value="Lectin_C"/>
    <property type="match status" value="1"/>
</dbReference>
<evidence type="ECO:0000256" key="2">
    <source>
        <dbReference type="ARBA" id="ARBA00022475"/>
    </source>
</evidence>
<keyword evidence="4 13" id="KW-0812">Transmembrane</keyword>
<feature type="coiled-coil region" evidence="12">
    <location>
        <begin position="70"/>
        <end position="97"/>
    </location>
</feature>
<dbReference type="AlphaFoldDB" id="A0A8C5Y5I9"/>
<reference evidence="15" key="2">
    <citation type="submission" date="2025-09" db="UniProtKB">
        <authorList>
            <consortium name="Ensembl"/>
        </authorList>
    </citation>
    <scope>IDENTIFICATION</scope>
</reference>
<reference evidence="15" key="1">
    <citation type="submission" date="2025-08" db="UniProtKB">
        <authorList>
            <consortium name="Ensembl"/>
        </authorList>
    </citation>
    <scope>IDENTIFICATION</scope>
</reference>
<evidence type="ECO:0000256" key="10">
    <source>
        <dbReference type="ARBA" id="ARBA00023170"/>
    </source>
</evidence>
<dbReference type="GO" id="GO:0032815">
    <property type="term" value="P:negative regulation of natural killer cell activation"/>
    <property type="evidence" value="ECO:0007669"/>
    <property type="project" value="Ensembl"/>
</dbReference>
<dbReference type="GO" id="GO:0050777">
    <property type="term" value="P:negative regulation of immune response"/>
    <property type="evidence" value="ECO:0007669"/>
    <property type="project" value="Ensembl"/>
</dbReference>
<evidence type="ECO:0000256" key="5">
    <source>
        <dbReference type="ARBA" id="ARBA00022734"/>
    </source>
</evidence>
<comment type="subcellular location">
    <subcellularLocation>
        <location evidence="1">Cell membrane</location>
        <topology evidence="1">Single-pass type II membrane protein</topology>
    </subcellularLocation>
</comment>
<evidence type="ECO:0000256" key="4">
    <source>
        <dbReference type="ARBA" id="ARBA00022692"/>
    </source>
</evidence>
<evidence type="ECO:0000313" key="16">
    <source>
        <dbReference type="Proteomes" id="UP000694394"/>
    </source>
</evidence>
<dbReference type="SUPFAM" id="SSF56436">
    <property type="entry name" value="C-type lectin-like"/>
    <property type="match status" value="1"/>
</dbReference>
<keyword evidence="8 13" id="KW-0472">Membrane</keyword>
<sequence>MNEWIDGWINKSNEGVYHLLLFVNFALIFLSTAPPPPSHVWRHTALFLTLLCLLLLVGLGVLGSKFYRTLKIDMEKLDKLQNMNEELQRNVSLQLMNNISSSNKIRNFSITLQKIATKLCYELYRKEQEHKCKPCPKKWLWHEDNCYLPYDNIQTWQKSEKQCASQNARLLKINSKSALDFIKSRDLYDYWLGLSPREDYIYFKLDEIVNSPDWEIRNTTDFNNKYCGYLSGQYVYYYKCDIRKKIICEKMANPVKIESALASEVPD</sequence>
<keyword evidence="11" id="KW-0325">Glycoprotein</keyword>
<keyword evidence="7 13" id="KW-1133">Transmembrane helix</keyword>
<gene>
    <name evidence="15" type="primary">CLEC12A</name>
    <name evidence="15" type="synonym">LOC105857536</name>
</gene>
<feature type="transmembrane region" description="Helical" evidence="13">
    <location>
        <begin position="45"/>
        <end position="67"/>
    </location>
</feature>
<dbReference type="InterPro" id="IPR016186">
    <property type="entry name" value="C-type_lectin-like/link_sf"/>
</dbReference>
<feature type="domain" description="C-type lectin" evidence="14">
    <location>
        <begin position="142"/>
        <end position="249"/>
    </location>
</feature>
<evidence type="ECO:0000256" key="1">
    <source>
        <dbReference type="ARBA" id="ARBA00004401"/>
    </source>
</evidence>
<evidence type="ECO:0000256" key="13">
    <source>
        <dbReference type="SAM" id="Phobius"/>
    </source>
</evidence>
<keyword evidence="3" id="KW-0597">Phosphoprotein</keyword>
<dbReference type="InterPro" id="IPR042916">
    <property type="entry name" value="CLEC12A/B"/>
</dbReference>
<dbReference type="Gene3D" id="3.10.100.10">
    <property type="entry name" value="Mannose-Binding Protein A, subunit A"/>
    <property type="match status" value="1"/>
</dbReference>
<proteinExistence type="predicted"/>
<keyword evidence="2" id="KW-1003">Cell membrane</keyword>
<dbReference type="GO" id="GO:2001199">
    <property type="term" value="P:negative regulation of dendritic cell differentiation"/>
    <property type="evidence" value="ECO:0007669"/>
    <property type="project" value="Ensembl"/>
</dbReference>
<dbReference type="GO" id="GO:0005886">
    <property type="term" value="C:plasma membrane"/>
    <property type="evidence" value="ECO:0007669"/>
    <property type="project" value="UniProtKB-SubCell"/>
</dbReference>
<dbReference type="GO" id="GO:1902564">
    <property type="term" value="P:negative regulation of neutrophil activation"/>
    <property type="evidence" value="ECO:0007669"/>
    <property type="project" value="Ensembl"/>
</dbReference>
<dbReference type="PANTHER" id="PTHR47647">
    <property type="entry name" value="C-TYPE LECTIN DOMAIN FAMILY 12 MEMBER B"/>
    <property type="match status" value="1"/>
</dbReference>
<dbReference type="GO" id="GO:0030246">
    <property type="term" value="F:carbohydrate binding"/>
    <property type="evidence" value="ECO:0007669"/>
    <property type="project" value="UniProtKB-KW"/>
</dbReference>
<evidence type="ECO:0000256" key="9">
    <source>
        <dbReference type="ARBA" id="ARBA00023157"/>
    </source>
</evidence>
<keyword evidence="6" id="KW-0735">Signal-anchor</keyword>
<accession>A0A8C5Y5I9</accession>
<dbReference type="GO" id="GO:0004888">
    <property type="term" value="F:transmembrane signaling receptor activity"/>
    <property type="evidence" value="ECO:0007669"/>
    <property type="project" value="Ensembl"/>
</dbReference>
<keyword evidence="5" id="KW-0430">Lectin</keyword>
<evidence type="ECO:0000259" key="14">
    <source>
        <dbReference type="PROSITE" id="PS50041"/>
    </source>
</evidence>
<dbReference type="Ensembl" id="ENSMICT00000058636.1">
    <property type="protein sequence ID" value="ENSMICP00000045849.1"/>
    <property type="gene ID" value="ENSMICG00000044411.1"/>
</dbReference>
<keyword evidence="9" id="KW-1015">Disulfide bond</keyword>
<dbReference type="InterPro" id="IPR016187">
    <property type="entry name" value="CTDL_fold"/>
</dbReference>
<dbReference type="GO" id="GO:0030545">
    <property type="term" value="F:signaling receptor regulator activity"/>
    <property type="evidence" value="ECO:0007669"/>
    <property type="project" value="InterPro"/>
</dbReference>
<evidence type="ECO:0000256" key="12">
    <source>
        <dbReference type="SAM" id="Coils"/>
    </source>
</evidence>
<dbReference type="InterPro" id="IPR033992">
    <property type="entry name" value="NKR-like_CTLD"/>
</dbReference>
<dbReference type="PROSITE" id="PS50041">
    <property type="entry name" value="C_TYPE_LECTIN_2"/>
    <property type="match status" value="1"/>
</dbReference>
<dbReference type="Proteomes" id="UP000694394">
    <property type="component" value="Unassembled WGS sequence"/>
</dbReference>